<dbReference type="EMBL" id="SJPX01000001">
    <property type="protein sequence ID" value="TWU57938.1"/>
    <property type="molecule type" value="Genomic_DNA"/>
</dbReference>
<dbReference type="AlphaFoldDB" id="A0A5C6F984"/>
<gene>
    <name evidence="1" type="ORF">Poly59_08470</name>
</gene>
<proteinExistence type="predicted"/>
<keyword evidence="2" id="KW-1185">Reference proteome</keyword>
<organism evidence="1 2">
    <name type="scientific">Rubripirellula reticaptiva</name>
    <dbReference type="NCBI Taxonomy" id="2528013"/>
    <lineage>
        <taxon>Bacteria</taxon>
        <taxon>Pseudomonadati</taxon>
        <taxon>Planctomycetota</taxon>
        <taxon>Planctomycetia</taxon>
        <taxon>Pirellulales</taxon>
        <taxon>Pirellulaceae</taxon>
        <taxon>Rubripirellula</taxon>
    </lineage>
</organism>
<name>A0A5C6F984_9BACT</name>
<evidence type="ECO:0008006" key="3">
    <source>
        <dbReference type="Google" id="ProtNLM"/>
    </source>
</evidence>
<evidence type="ECO:0000313" key="2">
    <source>
        <dbReference type="Proteomes" id="UP000317977"/>
    </source>
</evidence>
<accession>A0A5C6F984</accession>
<reference evidence="1 2" key="1">
    <citation type="submission" date="2019-02" db="EMBL/GenBank/DDBJ databases">
        <title>Deep-cultivation of Planctomycetes and their phenomic and genomic characterization uncovers novel biology.</title>
        <authorList>
            <person name="Wiegand S."/>
            <person name="Jogler M."/>
            <person name="Boedeker C."/>
            <person name="Pinto D."/>
            <person name="Vollmers J."/>
            <person name="Rivas-Marin E."/>
            <person name="Kohn T."/>
            <person name="Peeters S.H."/>
            <person name="Heuer A."/>
            <person name="Rast P."/>
            <person name="Oberbeckmann S."/>
            <person name="Bunk B."/>
            <person name="Jeske O."/>
            <person name="Meyerdierks A."/>
            <person name="Storesund J.E."/>
            <person name="Kallscheuer N."/>
            <person name="Luecker S."/>
            <person name="Lage O.M."/>
            <person name="Pohl T."/>
            <person name="Merkel B.J."/>
            <person name="Hornburger P."/>
            <person name="Mueller R.-W."/>
            <person name="Bruemmer F."/>
            <person name="Labrenz M."/>
            <person name="Spormann A.M."/>
            <person name="Op Den Camp H."/>
            <person name="Overmann J."/>
            <person name="Amann R."/>
            <person name="Jetten M.S.M."/>
            <person name="Mascher T."/>
            <person name="Medema M.H."/>
            <person name="Devos D.P."/>
            <person name="Kaster A.-K."/>
            <person name="Ovreas L."/>
            <person name="Rohde M."/>
            <person name="Galperin M.Y."/>
            <person name="Jogler C."/>
        </authorList>
    </citation>
    <scope>NUCLEOTIDE SEQUENCE [LARGE SCALE GENOMIC DNA]</scope>
    <source>
        <strain evidence="1 2">Poly59</strain>
    </source>
</reference>
<evidence type="ECO:0000313" key="1">
    <source>
        <dbReference type="EMBL" id="TWU57938.1"/>
    </source>
</evidence>
<protein>
    <recommendedName>
        <fullName evidence="3">DUF1570 domain-containing protein</fullName>
    </recommendedName>
</protein>
<sequence>MFTLVGDPVTAVGQDIGGQNRTNLYRVDGRFIELTTDLESREEAETLVASFDAAVPQWTGFWDLADDRVAGWKVTAFVMRDKQAFASQGLIPIRVPDFPYGYALNDSVWIMAQPSQYYTRHLMLHEGAHSLAFHCFGGAGPTWFMEGTAELLSTHSGQGQQTKSIGIPNDKADVPYWGRFTKMSQVRAESTIPSIGKVMQYPPTLSGDVESYTFSWAAASMFAAYPEYRDVFREAANRGRETSLTFNRQFRQRLAKDWPIVQARWRLLTHDFDFGFDWDQQQVAISIQDPLWDGKPIKFTVEADRGWQSPGVRVPSGVKVRVRASGQVTLAQEPKPWISEPEGVTIQYVVGRPLGQLIACVLPNQTPRQDELPTIDVQTIGNQSVVDVAAHSWLLFKVNDAVGDLGDNGGSFEVTIEP</sequence>
<dbReference type="Proteomes" id="UP000317977">
    <property type="component" value="Unassembled WGS sequence"/>
</dbReference>
<dbReference type="Gene3D" id="2.60.120.430">
    <property type="entry name" value="Galactose-binding lectin"/>
    <property type="match status" value="1"/>
</dbReference>
<comment type="caution">
    <text evidence="1">The sequence shown here is derived from an EMBL/GenBank/DDBJ whole genome shotgun (WGS) entry which is preliminary data.</text>
</comment>